<dbReference type="GeneID" id="93879188"/>
<feature type="region of interest" description="Disordered" evidence="2">
    <location>
        <begin position="288"/>
        <end position="313"/>
    </location>
</feature>
<evidence type="ECO:0000259" key="3">
    <source>
        <dbReference type="Pfam" id="PF11740"/>
    </source>
</evidence>
<feature type="compositionally biased region" description="Basic and acidic residues" evidence="2">
    <location>
        <begin position="288"/>
        <end position="298"/>
    </location>
</feature>
<sequence>MARGITESDVHVAADAIVALGERPTVERIRAHLGTGSPNTVVRWLDTWWQGLGSRLTQHDRMQVLTANVPDPVAVLAAQWWTLALDQARSHAQKTLSHERAALADAQDVLERNRRDMEDELNDLRKQADASRQAERLAFTRATELERLVEQLQHQGNELVQRRNVSTTRIAEVERAYEILQRQVQQMQEAARIERDTSTHHVRAIEDRAHAEVDRARQDAKDARQQLRALQREAEANARKQATALEQAASVVTDLRQQLAAQQARAEALETQLGHLRDLPAAFEAAWRKREQKTKPETPAKTARVRSTAKRAD</sequence>
<dbReference type="AlphaFoldDB" id="A0A2P5Z4Z4"/>
<dbReference type="RefSeq" id="WP_010340394.1">
    <property type="nucleotide sequence ID" value="NZ_CP132343.1"/>
</dbReference>
<name>A0A2P5Z4Z4_9XANT</name>
<gene>
    <name evidence="4" type="ORF">XsacCFBP4641_07735</name>
</gene>
<evidence type="ECO:0000256" key="1">
    <source>
        <dbReference type="SAM" id="Coils"/>
    </source>
</evidence>
<proteinExistence type="predicted"/>
<accession>A0A2P5Z4Z4</accession>
<evidence type="ECO:0000313" key="5">
    <source>
        <dbReference type="Proteomes" id="UP000247346"/>
    </source>
</evidence>
<feature type="compositionally biased region" description="Basic residues" evidence="2">
    <location>
        <begin position="303"/>
        <end position="313"/>
    </location>
</feature>
<protein>
    <submittedName>
        <fullName evidence="4">Integrase</fullName>
    </submittedName>
</protein>
<keyword evidence="1" id="KW-0175">Coiled coil</keyword>
<reference evidence="4 5" key="1">
    <citation type="submission" date="2016-08" db="EMBL/GenBank/DDBJ databases">
        <authorList>
            <person name="Seilhamer J.J."/>
        </authorList>
    </citation>
    <scope>NUCLEOTIDE SEQUENCE [LARGE SCALE GENOMIC DNA]</scope>
    <source>
        <strain evidence="4 5">CFBP4641</strain>
    </source>
</reference>
<dbReference type="Proteomes" id="UP000247346">
    <property type="component" value="Unassembled WGS sequence"/>
</dbReference>
<dbReference type="InterPro" id="IPR021104">
    <property type="entry name" value="KfrA_DNA-bd_N"/>
</dbReference>
<dbReference type="OrthoDB" id="583532at2"/>
<feature type="domain" description="KfrA N-terminal DNA-binding" evidence="3">
    <location>
        <begin position="6"/>
        <end position="127"/>
    </location>
</feature>
<feature type="coiled-coil region" evidence="1">
    <location>
        <begin position="100"/>
        <end position="279"/>
    </location>
</feature>
<comment type="caution">
    <text evidence="4">The sequence shown here is derived from an EMBL/GenBank/DDBJ whole genome shotgun (WGS) entry which is preliminary data.</text>
</comment>
<evidence type="ECO:0000256" key="2">
    <source>
        <dbReference type="SAM" id="MobiDB-lite"/>
    </source>
</evidence>
<evidence type="ECO:0000313" key="4">
    <source>
        <dbReference type="EMBL" id="PPU83061.1"/>
    </source>
</evidence>
<organism evidence="4 5">
    <name type="scientific">Xanthomonas sacchari</name>
    <dbReference type="NCBI Taxonomy" id="56458"/>
    <lineage>
        <taxon>Bacteria</taxon>
        <taxon>Pseudomonadati</taxon>
        <taxon>Pseudomonadota</taxon>
        <taxon>Gammaproteobacteria</taxon>
        <taxon>Lysobacterales</taxon>
        <taxon>Lysobacteraceae</taxon>
        <taxon>Xanthomonas</taxon>
    </lineage>
</organism>
<dbReference type="Pfam" id="PF11740">
    <property type="entry name" value="KfrA_N"/>
    <property type="match status" value="1"/>
</dbReference>
<dbReference type="EMBL" id="MDEK01000006">
    <property type="protein sequence ID" value="PPU83061.1"/>
    <property type="molecule type" value="Genomic_DNA"/>
</dbReference>